<proteinExistence type="predicted"/>
<dbReference type="SUPFAM" id="SSF56796">
    <property type="entry name" value="Dehydroquinate synthase-like"/>
    <property type="match status" value="1"/>
</dbReference>
<dbReference type="PANTHER" id="PTHR11496">
    <property type="entry name" value="ALCOHOL DEHYDROGENASE"/>
    <property type="match status" value="1"/>
</dbReference>
<dbReference type="InterPro" id="IPR039697">
    <property type="entry name" value="Alcohol_dehydrogenase_Fe"/>
</dbReference>
<dbReference type="Gene3D" id="1.20.1090.10">
    <property type="entry name" value="Dehydroquinate synthase-like - alpha domain"/>
    <property type="match status" value="1"/>
</dbReference>
<accession>A0A7X0LX58</accession>
<dbReference type="EMBL" id="JACHGK010000009">
    <property type="protein sequence ID" value="MBB6446187.1"/>
    <property type="molecule type" value="Genomic_DNA"/>
</dbReference>
<dbReference type="Pfam" id="PF25137">
    <property type="entry name" value="ADH_Fe_C"/>
    <property type="match status" value="1"/>
</dbReference>
<dbReference type="Gene3D" id="3.40.50.1970">
    <property type="match status" value="1"/>
</dbReference>
<feature type="domain" description="Alcohol dehydrogenase iron-type/glycerol dehydrogenase GldA" evidence="2">
    <location>
        <begin position="18"/>
        <end position="182"/>
    </location>
</feature>
<keyword evidence="5" id="KW-1185">Reference proteome</keyword>
<dbReference type="PANTHER" id="PTHR11496:SF83">
    <property type="entry name" value="HYDROXYACID-OXOACID TRANSHYDROGENASE, MITOCHONDRIAL"/>
    <property type="match status" value="1"/>
</dbReference>
<keyword evidence="1 4" id="KW-0560">Oxidoreductase</keyword>
<dbReference type="FunFam" id="3.40.50.1970:FF:000003">
    <property type="entry name" value="Alcohol dehydrogenase, iron-containing"/>
    <property type="match status" value="1"/>
</dbReference>
<evidence type="ECO:0000259" key="2">
    <source>
        <dbReference type="Pfam" id="PF00465"/>
    </source>
</evidence>
<protein>
    <submittedName>
        <fullName evidence="4">Alcohol dehydrogenase</fullName>
        <ecNumber evidence="4">1.1.1.1</ecNumber>
    </submittedName>
</protein>
<feature type="domain" description="Fe-containing alcohol dehydrogenase-like C-terminal" evidence="3">
    <location>
        <begin position="193"/>
        <end position="378"/>
    </location>
</feature>
<dbReference type="EC" id="1.1.1.1" evidence="4"/>
<dbReference type="AlphaFoldDB" id="A0A7X0LX58"/>
<dbReference type="InterPro" id="IPR056798">
    <property type="entry name" value="ADH_Fe_C"/>
</dbReference>
<dbReference type="CDD" id="cd08196">
    <property type="entry name" value="Fe-ADH-like"/>
    <property type="match status" value="1"/>
</dbReference>
<dbReference type="PROSITE" id="PS00913">
    <property type="entry name" value="ADH_IRON_1"/>
    <property type="match status" value="1"/>
</dbReference>
<evidence type="ECO:0000313" key="4">
    <source>
        <dbReference type="EMBL" id="MBB6446187.1"/>
    </source>
</evidence>
<evidence type="ECO:0000256" key="1">
    <source>
        <dbReference type="ARBA" id="ARBA00023002"/>
    </source>
</evidence>
<dbReference type="GO" id="GO:0004022">
    <property type="term" value="F:alcohol dehydrogenase (NAD+) activity"/>
    <property type="evidence" value="ECO:0007669"/>
    <property type="project" value="UniProtKB-EC"/>
</dbReference>
<comment type="caution">
    <text evidence="4">The sequence shown here is derived from an EMBL/GenBank/DDBJ whole genome shotgun (WGS) entry which is preliminary data.</text>
</comment>
<gene>
    <name evidence="4" type="ORF">HNR53_002837</name>
</gene>
<organism evidence="4 5">
    <name type="scientific">Bacillus benzoevorans</name>
    <dbReference type="NCBI Taxonomy" id="1456"/>
    <lineage>
        <taxon>Bacteria</taxon>
        <taxon>Bacillati</taxon>
        <taxon>Bacillota</taxon>
        <taxon>Bacilli</taxon>
        <taxon>Bacillales</taxon>
        <taxon>Bacillaceae</taxon>
        <taxon>Bacillus</taxon>
    </lineage>
</organism>
<dbReference type="InterPro" id="IPR018211">
    <property type="entry name" value="ADH_Fe_CS"/>
</dbReference>
<evidence type="ECO:0000313" key="5">
    <source>
        <dbReference type="Proteomes" id="UP000531594"/>
    </source>
</evidence>
<dbReference type="Proteomes" id="UP000531594">
    <property type="component" value="Unassembled WGS sequence"/>
</dbReference>
<dbReference type="InterPro" id="IPR001670">
    <property type="entry name" value="ADH_Fe/GldA"/>
</dbReference>
<sequence>MKGKINMENFFYFAPVPIDFGAGKLKTLPQIIKKLNLKKGILISAPSMIRNGIADEIVKASEGRIITVFSDIQPNPTIHNTDACVQMIRDHGCEFAVAVGGGSIMDCAKAACYVANTKHDTDYFFTKKNPMTGRGIPLIAIPTTSGTASEVTAASVLTDTENGVKALMIHDSLYPVYALIDPELTLSCPPAVTAASGLDVLAHSLEAFYGKNHQPITDLAAERAASLVFEHLLTAYHEPDNLEARAKMSEASVTAGLAFNLTKTAGVHACSYPLTQDYSIPHGEACAFTLPSFWKMNSHNGPEGERLQAFSRRLGFADSDALANRIDEMKKAMGMRTTIEEVGITTETALNTLITKSFAPNMYNNPVTMTEESLKKMYLEMNEKALMQSSWIPFTS</sequence>
<dbReference type="RefSeq" id="WP_246439570.1">
    <property type="nucleotide sequence ID" value="NZ_JACHGK010000009.1"/>
</dbReference>
<dbReference type="GO" id="GO:0046872">
    <property type="term" value="F:metal ion binding"/>
    <property type="evidence" value="ECO:0007669"/>
    <property type="project" value="InterPro"/>
</dbReference>
<name>A0A7X0LX58_9BACI</name>
<evidence type="ECO:0000259" key="3">
    <source>
        <dbReference type="Pfam" id="PF25137"/>
    </source>
</evidence>
<dbReference type="Pfam" id="PF00465">
    <property type="entry name" value="Fe-ADH"/>
    <property type="match status" value="1"/>
</dbReference>
<reference evidence="4 5" key="1">
    <citation type="submission" date="2020-08" db="EMBL/GenBank/DDBJ databases">
        <title>Genomic Encyclopedia of Type Strains, Phase IV (KMG-IV): sequencing the most valuable type-strain genomes for metagenomic binning, comparative biology and taxonomic classification.</title>
        <authorList>
            <person name="Goeker M."/>
        </authorList>
    </citation>
    <scope>NUCLEOTIDE SEQUENCE [LARGE SCALE GENOMIC DNA]</scope>
    <source>
        <strain evidence="4 5">DSM 5391</strain>
    </source>
</reference>